<evidence type="ECO:0000313" key="2">
    <source>
        <dbReference type="Proteomes" id="UP001221757"/>
    </source>
</evidence>
<organism evidence="1 2">
    <name type="scientific">Mycena rosella</name>
    <name type="common">Pink bonnet</name>
    <name type="synonym">Agaricus rosellus</name>
    <dbReference type="NCBI Taxonomy" id="1033263"/>
    <lineage>
        <taxon>Eukaryota</taxon>
        <taxon>Fungi</taxon>
        <taxon>Dikarya</taxon>
        <taxon>Basidiomycota</taxon>
        <taxon>Agaricomycotina</taxon>
        <taxon>Agaricomycetes</taxon>
        <taxon>Agaricomycetidae</taxon>
        <taxon>Agaricales</taxon>
        <taxon>Marasmiineae</taxon>
        <taxon>Mycenaceae</taxon>
        <taxon>Mycena</taxon>
    </lineage>
</organism>
<evidence type="ECO:0000313" key="1">
    <source>
        <dbReference type="EMBL" id="KAJ7692452.1"/>
    </source>
</evidence>
<dbReference type="EMBL" id="JARKIE010000052">
    <property type="protein sequence ID" value="KAJ7692452.1"/>
    <property type="molecule type" value="Genomic_DNA"/>
</dbReference>
<name>A0AAD7DJP8_MYCRO</name>
<dbReference type="Proteomes" id="UP001221757">
    <property type="component" value="Unassembled WGS sequence"/>
</dbReference>
<sequence length="128" mass="13183">MVERLTTFGVKRDGHWDPEVKPVQGSVCCVSCLIGFNTRNKGFGTSSGRQAGRGGPGGRITAAIILIRRATTGTPPGDVIKASYRSGSARCRACRVLPHDQGASAPGADGLIAVVIAVPTAVANVPDQ</sequence>
<comment type="caution">
    <text evidence="1">The sequence shown here is derived from an EMBL/GenBank/DDBJ whole genome shotgun (WGS) entry which is preliminary data.</text>
</comment>
<dbReference type="AlphaFoldDB" id="A0AAD7DJP8"/>
<keyword evidence="2" id="KW-1185">Reference proteome</keyword>
<protein>
    <submittedName>
        <fullName evidence="1">Uncharacterized protein</fullName>
    </submittedName>
</protein>
<proteinExistence type="predicted"/>
<reference evidence="1" key="1">
    <citation type="submission" date="2023-03" db="EMBL/GenBank/DDBJ databases">
        <title>Massive genome expansion in bonnet fungi (Mycena s.s.) driven by repeated elements and novel gene families across ecological guilds.</title>
        <authorList>
            <consortium name="Lawrence Berkeley National Laboratory"/>
            <person name="Harder C.B."/>
            <person name="Miyauchi S."/>
            <person name="Viragh M."/>
            <person name="Kuo A."/>
            <person name="Thoen E."/>
            <person name="Andreopoulos B."/>
            <person name="Lu D."/>
            <person name="Skrede I."/>
            <person name="Drula E."/>
            <person name="Henrissat B."/>
            <person name="Morin E."/>
            <person name="Kohler A."/>
            <person name="Barry K."/>
            <person name="LaButti K."/>
            <person name="Morin E."/>
            <person name="Salamov A."/>
            <person name="Lipzen A."/>
            <person name="Mereny Z."/>
            <person name="Hegedus B."/>
            <person name="Baldrian P."/>
            <person name="Stursova M."/>
            <person name="Weitz H."/>
            <person name="Taylor A."/>
            <person name="Grigoriev I.V."/>
            <person name="Nagy L.G."/>
            <person name="Martin F."/>
            <person name="Kauserud H."/>
        </authorList>
    </citation>
    <scope>NUCLEOTIDE SEQUENCE</scope>
    <source>
        <strain evidence="1">CBHHK067</strain>
    </source>
</reference>
<gene>
    <name evidence="1" type="ORF">B0H17DRAFT_1133178</name>
</gene>
<accession>A0AAD7DJP8</accession>